<keyword evidence="5" id="KW-0679">Respiratory chain</keyword>
<reference evidence="15" key="1">
    <citation type="submission" date="2024-07" db="EMBL/GenBank/DDBJ databases">
        <title>Two chromosome-level genome assemblies of Korean endemic species Abeliophyllum distichum and Forsythia ovata (Oleaceae).</title>
        <authorList>
            <person name="Jang H."/>
        </authorList>
    </citation>
    <scope>NUCLEOTIDE SEQUENCE [LARGE SCALE GENOMIC DNA]</scope>
</reference>
<sequence>MAKPLGPTCEFFKRRDEWQKHPMMTKQWRHATPGLGIALVAFGIYVGHALSKIVNPKLITNFEPKAFHSVGKDSDLCDQIWRKDRERSGDGTGGSSRDMMTRSGSGGRKKKW</sequence>
<organism evidence="14 15">
    <name type="scientific">Forsythia ovata</name>
    <dbReference type="NCBI Taxonomy" id="205694"/>
    <lineage>
        <taxon>Eukaryota</taxon>
        <taxon>Viridiplantae</taxon>
        <taxon>Streptophyta</taxon>
        <taxon>Embryophyta</taxon>
        <taxon>Tracheophyta</taxon>
        <taxon>Spermatophyta</taxon>
        <taxon>Magnoliopsida</taxon>
        <taxon>eudicotyledons</taxon>
        <taxon>Gunneridae</taxon>
        <taxon>Pentapetalae</taxon>
        <taxon>asterids</taxon>
        <taxon>lamiids</taxon>
        <taxon>Lamiales</taxon>
        <taxon>Oleaceae</taxon>
        <taxon>Forsythieae</taxon>
        <taxon>Forsythia</taxon>
    </lineage>
</organism>
<keyword evidence="6 13" id="KW-0812">Transmembrane</keyword>
<comment type="similarity">
    <text evidence="3">Belongs to the complex I NDUFB3 subunit family.</text>
</comment>
<evidence type="ECO:0000256" key="8">
    <source>
        <dbReference type="ARBA" id="ARBA00022982"/>
    </source>
</evidence>
<evidence type="ECO:0000256" key="9">
    <source>
        <dbReference type="ARBA" id="ARBA00022989"/>
    </source>
</evidence>
<comment type="caution">
    <text evidence="14">The sequence shown here is derived from an EMBL/GenBank/DDBJ whole genome shotgun (WGS) entry which is preliminary data.</text>
</comment>
<dbReference type="Proteomes" id="UP001604277">
    <property type="component" value="Unassembled WGS sequence"/>
</dbReference>
<dbReference type="GO" id="GO:0005743">
    <property type="term" value="C:mitochondrial inner membrane"/>
    <property type="evidence" value="ECO:0007669"/>
    <property type="project" value="UniProtKB-SubCell"/>
</dbReference>
<feature type="transmembrane region" description="Helical" evidence="13">
    <location>
        <begin position="31"/>
        <end position="50"/>
    </location>
</feature>
<dbReference type="PANTHER" id="PTHR15082">
    <property type="entry name" value="NADH-UBIQUINONE OXIDOREDUCTASE B12 SUBUNIT"/>
    <property type="match status" value="1"/>
</dbReference>
<comment type="subcellular location">
    <subcellularLocation>
        <location evidence="2">Mitochondrion inner membrane</location>
        <topology evidence="2">Single-pass membrane protein</topology>
        <orientation evidence="2">Matrix side</orientation>
    </subcellularLocation>
</comment>
<feature type="region of interest" description="Disordered" evidence="12">
    <location>
        <begin position="82"/>
        <end position="112"/>
    </location>
</feature>
<keyword evidence="8" id="KW-0249">Electron transport</keyword>
<keyword evidence="4" id="KW-0813">Transport</keyword>
<evidence type="ECO:0000256" key="7">
    <source>
        <dbReference type="ARBA" id="ARBA00022792"/>
    </source>
</evidence>
<dbReference type="AlphaFoldDB" id="A0ABD1TC32"/>
<evidence type="ECO:0000256" key="2">
    <source>
        <dbReference type="ARBA" id="ARBA00004298"/>
    </source>
</evidence>
<keyword evidence="15" id="KW-1185">Reference proteome</keyword>
<evidence type="ECO:0000256" key="11">
    <source>
        <dbReference type="ARBA" id="ARBA00023136"/>
    </source>
</evidence>
<dbReference type="InterPro" id="IPR012576">
    <property type="entry name" value="NDUFB3"/>
</dbReference>
<keyword evidence="9 13" id="KW-1133">Transmembrane helix</keyword>
<evidence type="ECO:0000256" key="13">
    <source>
        <dbReference type="SAM" id="Phobius"/>
    </source>
</evidence>
<keyword evidence="10" id="KW-0496">Mitochondrion</keyword>
<evidence type="ECO:0000256" key="12">
    <source>
        <dbReference type="SAM" id="MobiDB-lite"/>
    </source>
</evidence>
<accession>A0ABD1TC32</accession>
<dbReference type="EMBL" id="JBFOLJ010000009">
    <property type="protein sequence ID" value="KAL2510236.1"/>
    <property type="molecule type" value="Genomic_DNA"/>
</dbReference>
<gene>
    <name evidence="14" type="ORF">Fot_33883</name>
</gene>
<keyword evidence="11 13" id="KW-0472">Membrane</keyword>
<evidence type="ECO:0000256" key="10">
    <source>
        <dbReference type="ARBA" id="ARBA00023128"/>
    </source>
</evidence>
<evidence type="ECO:0000256" key="6">
    <source>
        <dbReference type="ARBA" id="ARBA00022692"/>
    </source>
</evidence>
<evidence type="ECO:0000256" key="4">
    <source>
        <dbReference type="ARBA" id="ARBA00022448"/>
    </source>
</evidence>
<proteinExistence type="inferred from homology"/>
<evidence type="ECO:0000313" key="14">
    <source>
        <dbReference type="EMBL" id="KAL2510236.1"/>
    </source>
</evidence>
<evidence type="ECO:0000256" key="1">
    <source>
        <dbReference type="ARBA" id="ARBA00003195"/>
    </source>
</evidence>
<comment type="function">
    <text evidence="1">Accessory subunit of the mitochondrial membrane respiratory chain NADH dehydrogenase (Complex I), that is believed not to be involved in catalysis. Complex I functions in the transfer of electrons from NADH to the respiratory chain. The immediate electron acceptor for the enzyme is believed to be ubiquinone.</text>
</comment>
<name>A0ABD1TC32_9LAMI</name>
<dbReference type="PANTHER" id="PTHR15082:SF2">
    <property type="entry name" value="NADH DEHYDROGENASE [UBIQUINONE] 1 BETA SUBCOMPLEX SUBUNIT 3"/>
    <property type="match status" value="1"/>
</dbReference>
<evidence type="ECO:0000256" key="5">
    <source>
        <dbReference type="ARBA" id="ARBA00022660"/>
    </source>
</evidence>
<protein>
    <submittedName>
        <fullName evidence="14">NADH dehydrogenase [ubiquinone] 1 beta subcomplex subunit 3-B</fullName>
    </submittedName>
</protein>
<dbReference type="Pfam" id="PF08122">
    <property type="entry name" value="NDUF_B12"/>
    <property type="match status" value="1"/>
</dbReference>
<evidence type="ECO:0000313" key="15">
    <source>
        <dbReference type="Proteomes" id="UP001604277"/>
    </source>
</evidence>
<keyword evidence="7" id="KW-0999">Mitochondrion inner membrane</keyword>
<evidence type="ECO:0000256" key="3">
    <source>
        <dbReference type="ARBA" id="ARBA00005667"/>
    </source>
</evidence>